<organism evidence="6 7">
    <name type="scientific">Staphylothermus marinus (strain ATCC 43588 / DSM 3639 / JCM 9404 / F1)</name>
    <dbReference type="NCBI Taxonomy" id="399550"/>
    <lineage>
        <taxon>Archaea</taxon>
        <taxon>Thermoproteota</taxon>
        <taxon>Thermoprotei</taxon>
        <taxon>Desulfurococcales</taxon>
        <taxon>Desulfurococcaceae</taxon>
        <taxon>Staphylothermus</taxon>
    </lineage>
</organism>
<keyword evidence="7" id="KW-1185">Reference proteome</keyword>
<evidence type="ECO:0000256" key="1">
    <source>
        <dbReference type="ARBA" id="ARBA00009249"/>
    </source>
</evidence>
<evidence type="ECO:0000313" key="7">
    <source>
        <dbReference type="Proteomes" id="UP000000254"/>
    </source>
</evidence>
<protein>
    <recommendedName>
        <fullName evidence="3">Probable glycine cleavage system H protein</fullName>
    </recommendedName>
</protein>
<reference evidence="7" key="1">
    <citation type="journal article" date="2009" name="BMC Genomics">
        <title>The complete genome sequence of Staphylothermus marinus reveals differences in sulfur metabolism among heterotrophic Crenarchaeota.</title>
        <authorList>
            <person name="Anderson I.J."/>
            <person name="Dharmarajan L."/>
            <person name="Rodriguez J."/>
            <person name="Hooper S."/>
            <person name="Porat I."/>
            <person name="Ulrich L.E."/>
            <person name="Elkins J.G."/>
            <person name="Mavromatis K."/>
            <person name="Sun H."/>
            <person name="Land M."/>
            <person name="Lapidus A."/>
            <person name="Lucas S."/>
            <person name="Barry K."/>
            <person name="Huber H."/>
            <person name="Zhulin I.B."/>
            <person name="Whitman W.B."/>
            <person name="Mukhopadhyay B."/>
            <person name="Woese C."/>
            <person name="Bristow J."/>
            <person name="Kyrpides N."/>
        </authorList>
    </citation>
    <scope>NUCLEOTIDE SEQUENCE [LARGE SCALE GENOMIC DNA]</scope>
    <source>
        <strain evidence="7">ATCC 43588 / DSM 3639 / JCM 9404 / F1</strain>
    </source>
</reference>
<dbReference type="RefSeq" id="WP_011839396.1">
    <property type="nucleotide sequence ID" value="NC_009033.1"/>
</dbReference>
<comment type="function">
    <text evidence="3">The glycine cleavage system catalyzes the degradation of glycine. The H protein shuttles the methylamine group of glycine from the P protein to the T protein.</text>
</comment>
<accession>A3DNJ5</accession>
<dbReference type="AlphaFoldDB" id="A3DNJ5"/>
<evidence type="ECO:0000256" key="3">
    <source>
        <dbReference type="HAMAP-Rule" id="MF_00272"/>
    </source>
</evidence>
<dbReference type="InterPro" id="IPR033753">
    <property type="entry name" value="GCV_H/Fam206"/>
</dbReference>
<dbReference type="CDD" id="cd06848">
    <property type="entry name" value="GCS_H"/>
    <property type="match status" value="1"/>
</dbReference>
<dbReference type="Pfam" id="PF01597">
    <property type="entry name" value="GCV_H"/>
    <property type="match status" value="1"/>
</dbReference>
<evidence type="ECO:0000313" key="6">
    <source>
        <dbReference type="EMBL" id="ABN70205.1"/>
    </source>
</evidence>
<dbReference type="InterPro" id="IPR000089">
    <property type="entry name" value="Biotin_lipoyl"/>
</dbReference>
<dbReference type="GO" id="GO:0005960">
    <property type="term" value="C:glycine cleavage complex"/>
    <property type="evidence" value="ECO:0007669"/>
    <property type="project" value="InterPro"/>
</dbReference>
<comment type="subunit">
    <text evidence="3">The glycine cleavage system is composed of four proteins: P, T, L and H.</text>
</comment>
<dbReference type="Proteomes" id="UP000000254">
    <property type="component" value="Chromosome"/>
</dbReference>
<feature type="modified residue" description="N6-lipoyllysine" evidence="3 4">
    <location>
        <position position="76"/>
    </location>
</feature>
<evidence type="ECO:0000256" key="2">
    <source>
        <dbReference type="ARBA" id="ARBA00022823"/>
    </source>
</evidence>
<name>A3DNJ5_STAMF</name>
<dbReference type="NCBIfam" id="NF002270">
    <property type="entry name" value="PRK01202.1"/>
    <property type="match status" value="1"/>
</dbReference>
<dbReference type="GO" id="GO:0005737">
    <property type="term" value="C:cytoplasm"/>
    <property type="evidence" value="ECO:0007669"/>
    <property type="project" value="TreeGrafter"/>
</dbReference>
<dbReference type="HAMAP" id="MF_00272">
    <property type="entry name" value="GcvH"/>
    <property type="match status" value="1"/>
</dbReference>
<dbReference type="PROSITE" id="PS50968">
    <property type="entry name" value="BIOTINYL_LIPOYL"/>
    <property type="match status" value="1"/>
</dbReference>
<dbReference type="OrthoDB" id="9810at2157"/>
<dbReference type="GeneID" id="4907880"/>
<dbReference type="SUPFAM" id="SSF51230">
    <property type="entry name" value="Single hybrid motif"/>
    <property type="match status" value="1"/>
</dbReference>
<dbReference type="NCBIfam" id="TIGR00527">
    <property type="entry name" value="gcvH"/>
    <property type="match status" value="1"/>
</dbReference>
<dbReference type="EMBL" id="CP000575">
    <property type="protein sequence ID" value="ABN70205.1"/>
    <property type="molecule type" value="Genomic_DNA"/>
</dbReference>
<comment type="cofactor">
    <cofactor evidence="3">
        <name>(R)-lipoate</name>
        <dbReference type="ChEBI" id="CHEBI:83088"/>
    </cofactor>
    <text evidence="3">Binds 1 lipoyl cofactor covalently.</text>
</comment>
<sequence>MPDEIIVEVGRKKYIVKTDRKYTETDEWAKIENGIVVMGIADYAQKELKDIVGIELPETGRNIRKGEELGVIESVKATSEYYAPVSGEIVEVNERLLEEPELLNIDPYGEGWIAKIKPQDPKEYESLLPPEKYAEMIKQKESK</sequence>
<proteinExistence type="inferred from homology"/>
<dbReference type="InterPro" id="IPR017453">
    <property type="entry name" value="GCV_H_sub"/>
</dbReference>
<dbReference type="PANTHER" id="PTHR11715:SF3">
    <property type="entry name" value="GLYCINE CLEAVAGE SYSTEM H PROTEIN-RELATED"/>
    <property type="match status" value="1"/>
</dbReference>
<dbReference type="GO" id="GO:0009249">
    <property type="term" value="P:protein lipoylation"/>
    <property type="evidence" value="ECO:0007669"/>
    <property type="project" value="TreeGrafter"/>
</dbReference>
<dbReference type="InterPro" id="IPR011053">
    <property type="entry name" value="Single_hybrid_motif"/>
</dbReference>
<feature type="domain" description="Lipoyl-binding" evidence="5">
    <location>
        <begin position="35"/>
        <end position="117"/>
    </location>
</feature>
<dbReference type="Gene3D" id="2.40.50.100">
    <property type="match status" value="1"/>
</dbReference>
<dbReference type="HOGENOM" id="CLU_097408_2_2_2"/>
<dbReference type="KEGG" id="smr:Smar_1109"/>
<keyword evidence="2 3" id="KW-0450">Lipoyl</keyword>
<comment type="similarity">
    <text evidence="1 3">Belongs to the GcvH family.</text>
</comment>
<dbReference type="PANTHER" id="PTHR11715">
    <property type="entry name" value="GLYCINE CLEAVAGE SYSTEM H PROTEIN"/>
    <property type="match status" value="1"/>
</dbReference>
<dbReference type="STRING" id="399550.Smar_1109"/>
<reference evidence="6 7" key="2">
    <citation type="journal article" date="2009" name="Stand. Genomic Sci.">
        <title>Complete genome sequence of Staphylothermus marinus Stetter and Fiala 1986 type strain F1.</title>
        <authorList>
            <person name="Anderson I.J."/>
            <person name="Sun H."/>
            <person name="Lapidus A."/>
            <person name="Copeland A."/>
            <person name="Glavina Del Rio T."/>
            <person name="Tice H."/>
            <person name="Dalin E."/>
            <person name="Lucas S."/>
            <person name="Barry K."/>
            <person name="Land M."/>
            <person name="Richardson P."/>
            <person name="Huber H."/>
            <person name="Kyrpides N.C."/>
        </authorList>
    </citation>
    <scope>NUCLEOTIDE SEQUENCE [LARGE SCALE GENOMIC DNA]</scope>
    <source>
        <strain evidence="7">ATCC 43588 / DSM 3639 / JCM 9404 / F1</strain>
    </source>
</reference>
<gene>
    <name evidence="3" type="primary">gcvH</name>
    <name evidence="6" type="ordered locus">Smar_1109</name>
</gene>
<dbReference type="GO" id="GO:0019464">
    <property type="term" value="P:glycine decarboxylation via glycine cleavage system"/>
    <property type="evidence" value="ECO:0007669"/>
    <property type="project" value="UniProtKB-UniRule"/>
</dbReference>
<evidence type="ECO:0000259" key="5">
    <source>
        <dbReference type="PROSITE" id="PS50968"/>
    </source>
</evidence>
<evidence type="ECO:0000256" key="4">
    <source>
        <dbReference type="PIRSR" id="PIRSR617453-50"/>
    </source>
</evidence>
<dbReference type="eggNOG" id="arCOG01303">
    <property type="taxonomic scope" value="Archaea"/>
</dbReference>
<dbReference type="InterPro" id="IPR002930">
    <property type="entry name" value="GCV_H"/>
</dbReference>